<feature type="domain" description="J" evidence="3">
    <location>
        <begin position="222"/>
        <end position="297"/>
    </location>
</feature>
<name>A0A7T7XNW2_9SPIR</name>
<feature type="region of interest" description="Disordered" evidence="1">
    <location>
        <begin position="280"/>
        <end position="299"/>
    </location>
</feature>
<keyword evidence="2" id="KW-0472">Membrane</keyword>
<keyword evidence="5" id="KW-1185">Reference proteome</keyword>
<sequence>MADTFRGFRNLRSAAASLLKKLKNRRFPWLGPLAGGLIGLFGGAAGVIIGIILGYLIRELFGQFKSDRDLLEYLVNPGQSNFSEPDPGMAAYCALGVIIIAKSLQARDRRYIADGSETALKPVQISAAESFPNGGDHAPELEAFCRLAASKADMLNADLLAESLAARRLPFRDQAYLGQQLEMLAFGPGIETGYYIRTLLDPDYSGGGTHENASREIHTEADPWLILGLDPGTPRHEVKSTFRKLAVQFHPDSLQELDKKHQEDAARAFITIKEAYRQIMSQRDSGKQPDPVYQQSSRR</sequence>
<dbReference type="SMART" id="SM00271">
    <property type="entry name" value="DnaJ"/>
    <property type="match status" value="1"/>
</dbReference>
<evidence type="ECO:0000256" key="1">
    <source>
        <dbReference type="SAM" id="MobiDB-lite"/>
    </source>
</evidence>
<dbReference type="Proteomes" id="UP000595917">
    <property type="component" value="Chromosome"/>
</dbReference>
<dbReference type="KEGG" id="bhc:JFL75_01825"/>
<organism evidence="4 5">
    <name type="scientific">Breznakiella homolactica</name>
    <dbReference type="NCBI Taxonomy" id="2798577"/>
    <lineage>
        <taxon>Bacteria</taxon>
        <taxon>Pseudomonadati</taxon>
        <taxon>Spirochaetota</taxon>
        <taxon>Spirochaetia</taxon>
        <taxon>Spirochaetales</taxon>
        <taxon>Breznakiellaceae</taxon>
        <taxon>Breznakiella</taxon>
    </lineage>
</organism>
<dbReference type="CDD" id="cd06257">
    <property type="entry name" value="DnaJ"/>
    <property type="match status" value="1"/>
</dbReference>
<feature type="transmembrane region" description="Helical" evidence="2">
    <location>
        <begin position="29"/>
        <end position="57"/>
    </location>
</feature>
<dbReference type="InterPro" id="IPR001623">
    <property type="entry name" value="DnaJ_domain"/>
</dbReference>
<evidence type="ECO:0000313" key="4">
    <source>
        <dbReference type="EMBL" id="QQO09682.1"/>
    </source>
</evidence>
<evidence type="ECO:0000259" key="3">
    <source>
        <dbReference type="PROSITE" id="PS50076"/>
    </source>
</evidence>
<dbReference type="PROSITE" id="PS50076">
    <property type="entry name" value="DNAJ_2"/>
    <property type="match status" value="1"/>
</dbReference>
<dbReference type="AlphaFoldDB" id="A0A7T7XNW2"/>
<dbReference type="SUPFAM" id="SSF46565">
    <property type="entry name" value="Chaperone J-domain"/>
    <property type="match status" value="1"/>
</dbReference>
<dbReference type="InterPro" id="IPR036869">
    <property type="entry name" value="J_dom_sf"/>
</dbReference>
<accession>A0A7T7XNW2</accession>
<dbReference type="Pfam" id="PF00226">
    <property type="entry name" value="DnaJ"/>
    <property type="match status" value="1"/>
</dbReference>
<dbReference type="Gene3D" id="1.10.287.110">
    <property type="entry name" value="DnaJ domain"/>
    <property type="match status" value="1"/>
</dbReference>
<reference evidence="4" key="1">
    <citation type="submission" date="2021-01" db="EMBL/GenBank/DDBJ databases">
        <title>Description of Breznakiella homolactica.</title>
        <authorList>
            <person name="Song Y."/>
            <person name="Brune A."/>
        </authorList>
    </citation>
    <scope>NUCLEOTIDE SEQUENCE</scope>
    <source>
        <strain evidence="4">RmG30</strain>
    </source>
</reference>
<proteinExistence type="predicted"/>
<dbReference type="EMBL" id="CP067089">
    <property type="protein sequence ID" value="QQO09682.1"/>
    <property type="molecule type" value="Genomic_DNA"/>
</dbReference>
<protein>
    <submittedName>
        <fullName evidence="4">J domain-containing protein</fullName>
    </submittedName>
</protein>
<evidence type="ECO:0000256" key="2">
    <source>
        <dbReference type="SAM" id="Phobius"/>
    </source>
</evidence>
<gene>
    <name evidence="4" type="ORF">JFL75_01825</name>
</gene>
<keyword evidence="2" id="KW-0812">Transmembrane</keyword>
<keyword evidence="2" id="KW-1133">Transmembrane helix</keyword>
<evidence type="ECO:0000313" key="5">
    <source>
        <dbReference type="Proteomes" id="UP000595917"/>
    </source>
</evidence>
<dbReference type="RefSeq" id="WP_215626985.1">
    <property type="nucleotide sequence ID" value="NZ_CP067089.2"/>
</dbReference>